<dbReference type="EMBL" id="CP036280">
    <property type="protein sequence ID" value="QDU71858.1"/>
    <property type="molecule type" value="Genomic_DNA"/>
</dbReference>
<evidence type="ECO:0000256" key="4">
    <source>
        <dbReference type="ARBA" id="ARBA00022705"/>
    </source>
</evidence>
<evidence type="ECO:0000259" key="14">
    <source>
        <dbReference type="PROSITE" id="PS50160"/>
    </source>
</evidence>
<dbReference type="GO" id="GO:0006281">
    <property type="term" value="P:DNA repair"/>
    <property type="evidence" value="ECO:0007669"/>
    <property type="project" value="UniProtKB-KW"/>
</dbReference>
<keyword evidence="10" id="KW-0233">DNA recombination</keyword>
<evidence type="ECO:0000256" key="1">
    <source>
        <dbReference type="ARBA" id="ARBA00012727"/>
    </source>
</evidence>
<dbReference type="Gene3D" id="2.40.50.140">
    <property type="entry name" value="Nucleic acid-binding proteins"/>
    <property type="match status" value="1"/>
</dbReference>
<keyword evidence="9" id="KW-0460">Magnesium</keyword>
<evidence type="ECO:0000256" key="8">
    <source>
        <dbReference type="ARBA" id="ARBA00022840"/>
    </source>
</evidence>
<reference evidence="15 16" key="1">
    <citation type="submission" date="2019-02" db="EMBL/GenBank/DDBJ databases">
        <title>Deep-cultivation of Planctomycetes and their phenomic and genomic characterization uncovers novel biology.</title>
        <authorList>
            <person name="Wiegand S."/>
            <person name="Jogler M."/>
            <person name="Boedeker C."/>
            <person name="Pinto D."/>
            <person name="Vollmers J."/>
            <person name="Rivas-Marin E."/>
            <person name="Kohn T."/>
            <person name="Peeters S.H."/>
            <person name="Heuer A."/>
            <person name="Rast P."/>
            <person name="Oberbeckmann S."/>
            <person name="Bunk B."/>
            <person name="Jeske O."/>
            <person name="Meyerdierks A."/>
            <person name="Storesund J.E."/>
            <person name="Kallscheuer N."/>
            <person name="Luecker S."/>
            <person name="Lage O.M."/>
            <person name="Pohl T."/>
            <person name="Merkel B.J."/>
            <person name="Hornburger P."/>
            <person name="Mueller R.-W."/>
            <person name="Bruemmer F."/>
            <person name="Labrenz M."/>
            <person name="Spormann A.M."/>
            <person name="Op den Camp H."/>
            <person name="Overmann J."/>
            <person name="Amann R."/>
            <person name="Jetten M.S.M."/>
            <person name="Mascher T."/>
            <person name="Medema M.H."/>
            <person name="Devos D.P."/>
            <person name="Kaster A.-K."/>
            <person name="Ovreas L."/>
            <person name="Rohde M."/>
            <person name="Galperin M.Y."/>
            <person name="Jogler C."/>
        </authorList>
    </citation>
    <scope>NUCLEOTIDE SEQUENCE [LARGE SCALE GENOMIC DNA]</scope>
    <source>
        <strain evidence="15 16">Pan265</strain>
    </source>
</reference>
<evidence type="ECO:0000256" key="13">
    <source>
        <dbReference type="ARBA" id="ARBA00034003"/>
    </source>
</evidence>
<evidence type="ECO:0000256" key="2">
    <source>
        <dbReference type="ARBA" id="ARBA00022598"/>
    </source>
</evidence>
<dbReference type="PANTHER" id="PTHR45674:SF13">
    <property type="entry name" value="DNA LIGASE-RELATED"/>
    <property type="match status" value="1"/>
</dbReference>
<keyword evidence="6" id="KW-0547">Nucleotide-binding</keyword>
<dbReference type="InterPro" id="IPR012308">
    <property type="entry name" value="DNA_ligase_ATP-dep_N"/>
</dbReference>
<keyword evidence="16" id="KW-1185">Reference proteome</keyword>
<evidence type="ECO:0000256" key="6">
    <source>
        <dbReference type="ARBA" id="ARBA00022741"/>
    </source>
</evidence>
<dbReference type="KEGG" id="mcad:Pan265_17140"/>
<gene>
    <name evidence="15" type="ORF">Pan265_17140</name>
</gene>
<keyword evidence="3" id="KW-0132">Cell division</keyword>
<dbReference type="InterPro" id="IPR012309">
    <property type="entry name" value="DNA_ligase_ATP-dep_C"/>
</dbReference>
<dbReference type="EC" id="6.5.1.1" evidence="1"/>
<dbReference type="PANTHER" id="PTHR45674">
    <property type="entry name" value="DNA LIGASE 1/3 FAMILY MEMBER"/>
    <property type="match status" value="1"/>
</dbReference>
<dbReference type="GO" id="GO:0005524">
    <property type="term" value="F:ATP binding"/>
    <property type="evidence" value="ECO:0007669"/>
    <property type="project" value="UniProtKB-KW"/>
</dbReference>
<feature type="domain" description="ATP-dependent DNA ligase family profile" evidence="14">
    <location>
        <begin position="310"/>
        <end position="436"/>
    </location>
</feature>
<dbReference type="Pfam" id="PF01068">
    <property type="entry name" value="DNA_ligase_A_M"/>
    <property type="match status" value="1"/>
</dbReference>
<dbReference type="Gene3D" id="3.30.470.30">
    <property type="entry name" value="DNA ligase/mRNA capping enzyme"/>
    <property type="match status" value="1"/>
</dbReference>
<comment type="catalytic activity">
    <reaction evidence="13">
        <text>ATP + (deoxyribonucleotide)n-3'-hydroxyl + 5'-phospho-(deoxyribonucleotide)m = (deoxyribonucleotide)n+m + AMP + diphosphate.</text>
        <dbReference type="EC" id="6.5.1.1"/>
    </reaction>
</comment>
<sequence length="533" mass="61211">MKRLADLYRRLDQTTRTNEKRDALRDYFADAPPEDAAWTLYFLAGRRIKRAISYKLMQQEAARRSNLPDWIIPPCRQMVGDLGETLALLLPPNPDADPPPLHQLVEHYLLPLPQADEKTKRSLLNQAWDQLDPWQRFVFHKLISGSLRIGVGQRLLVRGLASAFDQQPEVVAHRLTGRWEPTPTAYRMIIEGDPALDAMRPYPFCLATQHDSSPDALGSPRDFAAEWKWDGIRAQLIHRKPGVGLWSRGDETIDKAFPELIELGRQLPPGTVLDGEILAWDHDHDRPHAFNTLQRRLNRTDVRPTLFGPEIPVRFVAYDLLEDRGDDLRDQPFTRRRARLEHHVSQTDDPLLVLSESIAFDTWAQLAALREEARDRRVEGLMLKRHDSSYASGRKTGIWWKWKIAPHTVDAVLVAAQHGHGERAGLFSDFTLALWDDDQLVTVAKAYSGLTNKELETITRWVRANTTARHGPVHTVKAEHVFEIAFEGIQASKRHRSGIALRFPRILRWRTDKKHEEADQLHTLQQLLRTLSD</sequence>
<evidence type="ECO:0000256" key="7">
    <source>
        <dbReference type="ARBA" id="ARBA00022763"/>
    </source>
</evidence>
<dbReference type="NCBIfam" id="NF006701">
    <property type="entry name" value="PRK09247.1"/>
    <property type="match status" value="1"/>
</dbReference>
<keyword evidence="11" id="KW-0234">DNA repair</keyword>
<dbReference type="InterPro" id="IPR026333">
    <property type="entry name" value="ATP_dep_DNA_lig_pp_1105_fam"/>
</dbReference>
<keyword evidence="8" id="KW-0067">ATP-binding</keyword>
<evidence type="ECO:0000256" key="11">
    <source>
        <dbReference type="ARBA" id="ARBA00023204"/>
    </source>
</evidence>
<evidence type="ECO:0000256" key="9">
    <source>
        <dbReference type="ARBA" id="ARBA00022842"/>
    </source>
</evidence>
<dbReference type="CDD" id="cd07972">
    <property type="entry name" value="OBF_DNA_ligase_Arch_LigB"/>
    <property type="match status" value="1"/>
</dbReference>
<dbReference type="GO" id="GO:0003910">
    <property type="term" value="F:DNA ligase (ATP) activity"/>
    <property type="evidence" value="ECO:0007669"/>
    <property type="project" value="UniProtKB-EC"/>
</dbReference>
<keyword evidence="5" id="KW-0479">Metal-binding</keyword>
<dbReference type="RefSeq" id="WP_145446055.1">
    <property type="nucleotide sequence ID" value="NZ_CP036280.1"/>
</dbReference>
<proteinExistence type="predicted"/>
<dbReference type="PROSITE" id="PS00697">
    <property type="entry name" value="DNA_LIGASE_A1"/>
    <property type="match status" value="1"/>
</dbReference>
<accession>A0A518BY24</accession>
<dbReference type="NCBIfam" id="TIGR04120">
    <property type="entry name" value="DNA_lig_bact"/>
    <property type="match status" value="1"/>
</dbReference>
<dbReference type="InterPro" id="IPR050191">
    <property type="entry name" value="ATP-dep_DNA_ligase"/>
</dbReference>
<organism evidence="15 16">
    <name type="scientific">Mucisphaera calidilacus</name>
    <dbReference type="NCBI Taxonomy" id="2527982"/>
    <lineage>
        <taxon>Bacteria</taxon>
        <taxon>Pseudomonadati</taxon>
        <taxon>Planctomycetota</taxon>
        <taxon>Phycisphaerae</taxon>
        <taxon>Phycisphaerales</taxon>
        <taxon>Phycisphaeraceae</taxon>
        <taxon>Mucisphaera</taxon>
    </lineage>
</organism>
<evidence type="ECO:0000256" key="3">
    <source>
        <dbReference type="ARBA" id="ARBA00022618"/>
    </source>
</evidence>
<evidence type="ECO:0000313" key="15">
    <source>
        <dbReference type="EMBL" id="QDU71858.1"/>
    </source>
</evidence>
<dbReference type="GO" id="GO:0051301">
    <property type="term" value="P:cell division"/>
    <property type="evidence" value="ECO:0007669"/>
    <property type="project" value="UniProtKB-KW"/>
</dbReference>
<evidence type="ECO:0000313" key="16">
    <source>
        <dbReference type="Proteomes" id="UP000320386"/>
    </source>
</evidence>
<dbReference type="GO" id="GO:0046872">
    <property type="term" value="F:metal ion binding"/>
    <property type="evidence" value="ECO:0007669"/>
    <property type="project" value="UniProtKB-KW"/>
</dbReference>
<dbReference type="GO" id="GO:0003677">
    <property type="term" value="F:DNA binding"/>
    <property type="evidence" value="ECO:0007669"/>
    <property type="project" value="InterPro"/>
</dbReference>
<dbReference type="Pfam" id="PF04679">
    <property type="entry name" value="DNA_ligase_A_C"/>
    <property type="match status" value="1"/>
</dbReference>
<dbReference type="SUPFAM" id="SSF117018">
    <property type="entry name" value="ATP-dependent DNA ligase DNA-binding domain"/>
    <property type="match status" value="1"/>
</dbReference>
<dbReference type="Gene3D" id="1.10.3260.10">
    <property type="entry name" value="DNA ligase, ATP-dependent, N-terminal domain"/>
    <property type="match status" value="1"/>
</dbReference>
<evidence type="ECO:0000256" key="5">
    <source>
        <dbReference type="ARBA" id="ARBA00022723"/>
    </source>
</evidence>
<dbReference type="GO" id="GO:0006260">
    <property type="term" value="P:DNA replication"/>
    <property type="evidence" value="ECO:0007669"/>
    <property type="project" value="UniProtKB-KW"/>
</dbReference>
<dbReference type="InterPro" id="IPR016059">
    <property type="entry name" value="DNA_ligase_ATP-dep_CS"/>
</dbReference>
<name>A0A518BY24_9BACT</name>
<dbReference type="SUPFAM" id="SSF56091">
    <property type="entry name" value="DNA ligase/mRNA capping enzyme, catalytic domain"/>
    <property type="match status" value="1"/>
</dbReference>
<dbReference type="InterPro" id="IPR036599">
    <property type="entry name" value="DNA_ligase_N_sf"/>
</dbReference>
<dbReference type="GO" id="GO:0006310">
    <property type="term" value="P:DNA recombination"/>
    <property type="evidence" value="ECO:0007669"/>
    <property type="project" value="UniProtKB-KW"/>
</dbReference>
<keyword evidence="7" id="KW-0227">DNA damage</keyword>
<evidence type="ECO:0000256" key="12">
    <source>
        <dbReference type="ARBA" id="ARBA00023306"/>
    </source>
</evidence>
<keyword evidence="2 15" id="KW-0436">Ligase</keyword>
<dbReference type="Pfam" id="PF04675">
    <property type="entry name" value="DNA_ligase_A_N"/>
    <property type="match status" value="1"/>
</dbReference>
<dbReference type="AlphaFoldDB" id="A0A518BY24"/>
<dbReference type="OrthoDB" id="9767858at2"/>
<evidence type="ECO:0000256" key="10">
    <source>
        <dbReference type="ARBA" id="ARBA00023172"/>
    </source>
</evidence>
<keyword evidence="4" id="KW-0235">DNA replication</keyword>
<dbReference type="InterPro" id="IPR012310">
    <property type="entry name" value="DNA_ligase_ATP-dep_cent"/>
</dbReference>
<dbReference type="Proteomes" id="UP000320386">
    <property type="component" value="Chromosome"/>
</dbReference>
<protein>
    <recommendedName>
        <fullName evidence="1">DNA ligase (ATP)</fullName>
        <ecNumber evidence="1">6.5.1.1</ecNumber>
    </recommendedName>
</protein>
<dbReference type="SUPFAM" id="SSF50249">
    <property type="entry name" value="Nucleic acid-binding proteins"/>
    <property type="match status" value="1"/>
</dbReference>
<keyword evidence="12" id="KW-0131">Cell cycle</keyword>
<dbReference type="CDD" id="cd07897">
    <property type="entry name" value="Adenylation_DNA_ligase_Bac1"/>
    <property type="match status" value="1"/>
</dbReference>
<dbReference type="PROSITE" id="PS50160">
    <property type="entry name" value="DNA_LIGASE_A3"/>
    <property type="match status" value="1"/>
</dbReference>
<dbReference type="InterPro" id="IPR012340">
    <property type="entry name" value="NA-bd_OB-fold"/>
</dbReference>